<feature type="transmembrane region" description="Helical" evidence="7">
    <location>
        <begin position="6"/>
        <end position="27"/>
    </location>
</feature>
<feature type="transmembrane region" description="Helical" evidence="7">
    <location>
        <begin position="39"/>
        <end position="60"/>
    </location>
</feature>
<protein>
    <submittedName>
        <fullName evidence="8">Na+/glucose cotransporter</fullName>
    </submittedName>
</protein>
<dbReference type="Pfam" id="PF00474">
    <property type="entry name" value="SSF"/>
    <property type="match status" value="1"/>
</dbReference>
<feature type="transmembrane region" description="Helical" evidence="7">
    <location>
        <begin position="271"/>
        <end position="294"/>
    </location>
</feature>
<dbReference type="GO" id="GO:0005412">
    <property type="term" value="F:D-glucose:sodium symporter activity"/>
    <property type="evidence" value="ECO:0007669"/>
    <property type="project" value="TreeGrafter"/>
</dbReference>
<keyword evidence="5 7" id="KW-0472">Membrane</keyword>
<dbReference type="InterPro" id="IPR001734">
    <property type="entry name" value="Na/solute_symporter"/>
</dbReference>
<reference evidence="8 9" key="2">
    <citation type="journal article" date="2011" name="J. Bacteriol.">
        <title>Complete genome sequence of strain HTCC2503T of Parvularcula bermudensis, the type species of the order "Parvularculales" in the class Alphaproteobacteria.</title>
        <authorList>
            <person name="Oh H.M."/>
            <person name="Kang I."/>
            <person name="Vergin K.L."/>
            <person name="Kang D."/>
            <person name="Rhee K.H."/>
            <person name="Giovannoni S.J."/>
            <person name="Cho J.C."/>
        </authorList>
    </citation>
    <scope>NUCLEOTIDE SEQUENCE [LARGE SCALE GENOMIC DNA]</scope>
    <source>
        <strain evidence="9">ATCC BAA-594 / HTCC2503 / KCTC 12087</strain>
    </source>
</reference>
<evidence type="ECO:0000256" key="1">
    <source>
        <dbReference type="ARBA" id="ARBA00004141"/>
    </source>
</evidence>
<comment type="similarity">
    <text evidence="2 6">Belongs to the sodium:solute symporter (SSF) (TC 2.A.21) family.</text>
</comment>
<dbReference type="AlphaFoldDB" id="E0TGV9"/>
<dbReference type="CDD" id="cd10329">
    <property type="entry name" value="SLC5sbd_SGLT1-like"/>
    <property type="match status" value="1"/>
</dbReference>
<evidence type="ECO:0000313" key="9">
    <source>
        <dbReference type="Proteomes" id="UP000001302"/>
    </source>
</evidence>
<feature type="transmembrane region" description="Helical" evidence="7">
    <location>
        <begin position="184"/>
        <end position="202"/>
    </location>
</feature>
<dbReference type="HOGENOM" id="CLU_018808_9_3_5"/>
<dbReference type="Proteomes" id="UP000001302">
    <property type="component" value="Chromosome"/>
</dbReference>
<keyword evidence="9" id="KW-1185">Reference proteome</keyword>
<evidence type="ECO:0000256" key="4">
    <source>
        <dbReference type="ARBA" id="ARBA00022989"/>
    </source>
</evidence>
<reference evidence="9" key="1">
    <citation type="submission" date="2010-08" db="EMBL/GenBank/DDBJ databases">
        <title>Genome sequence of Parvularcula bermudensis HTCC2503.</title>
        <authorList>
            <person name="Kang D.-M."/>
            <person name="Oh H.-M."/>
            <person name="Cho J.-C."/>
        </authorList>
    </citation>
    <scope>NUCLEOTIDE SEQUENCE [LARGE SCALE GENOMIC DNA]</scope>
    <source>
        <strain evidence="9">ATCC BAA-594 / HTCC2503 / KCTC 12087</strain>
    </source>
</reference>
<evidence type="ECO:0000256" key="2">
    <source>
        <dbReference type="ARBA" id="ARBA00006434"/>
    </source>
</evidence>
<gene>
    <name evidence="8" type="ordered locus">PB2503_13404</name>
</gene>
<feature type="transmembrane region" description="Helical" evidence="7">
    <location>
        <begin position="453"/>
        <end position="475"/>
    </location>
</feature>
<feature type="transmembrane region" description="Helical" evidence="7">
    <location>
        <begin position="150"/>
        <end position="172"/>
    </location>
</feature>
<evidence type="ECO:0000256" key="6">
    <source>
        <dbReference type="RuleBase" id="RU362091"/>
    </source>
</evidence>
<sequence length="526" mass="56557">MEGALSWIDLAVILIYFVFVLSVGWAVSRSISTGDDLFLAGRSLGVAAVGFSLFASNISSTTLIGLTGQAYSTGLSVANYELMAGFLLVAMAFSTIPVFLRLKMTTVPEYFERRFGGGLRKYVSVLTIFLTVFVDMAASVYAGVVVLRTFLPAIPFFPLSVGLAVIAGIYTAAGGLRAVVYTDIAQAIILLLGATVLTFILFGEFDYQWSNVIQSLPSGHLSLVRPLDDPALPWLGLVIGVPVLGWFYWSMNQYVIQRVLAARNIETAQRAAIFAGLLKLAPLFIMALPGAMALSLLPGLENSDQVFSALVAEFLPVGLAGLVIAGLIAAIMSTVDSTLNAATTLVLHDFLEVDRRSWSSERILAVGRWTTGGLMVIATLWPLVIREFPGVFSYIQQVFSYAVPPVVAVSLLGLFWRRARGRAMLATLIMGHAIGAGVFIYRASYAAMEIPDGLPHFTIVAGIATAVWMAVGLVLSEVMPTQAGESLEGVVRRTDLTVTARLWFADVRILGAVVAILTLLVIVVFR</sequence>
<keyword evidence="3 7" id="KW-0812">Transmembrane</keyword>
<feature type="transmembrane region" description="Helical" evidence="7">
    <location>
        <begin position="80"/>
        <end position="102"/>
    </location>
</feature>
<dbReference type="PANTHER" id="PTHR11819">
    <property type="entry name" value="SOLUTE CARRIER FAMILY 5"/>
    <property type="match status" value="1"/>
</dbReference>
<dbReference type="STRING" id="314260.PB2503_13404"/>
<feature type="transmembrane region" description="Helical" evidence="7">
    <location>
        <begin position="423"/>
        <end position="441"/>
    </location>
</feature>
<dbReference type="OrthoDB" id="9814523at2"/>
<dbReference type="InterPro" id="IPR038377">
    <property type="entry name" value="Na/Glc_symporter_sf"/>
</dbReference>
<feature type="transmembrane region" description="Helical" evidence="7">
    <location>
        <begin position="231"/>
        <end position="250"/>
    </location>
</feature>
<dbReference type="GO" id="GO:0005886">
    <property type="term" value="C:plasma membrane"/>
    <property type="evidence" value="ECO:0007669"/>
    <property type="project" value="TreeGrafter"/>
</dbReference>
<feature type="transmembrane region" description="Helical" evidence="7">
    <location>
        <begin position="122"/>
        <end position="144"/>
    </location>
</feature>
<dbReference type="PANTHER" id="PTHR11819:SF195">
    <property type="entry name" value="SODIUM_GLUCOSE COTRANSPORTER 4"/>
    <property type="match status" value="1"/>
</dbReference>
<keyword evidence="4 7" id="KW-1133">Transmembrane helix</keyword>
<feature type="transmembrane region" description="Helical" evidence="7">
    <location>
        <begin position="306"/>
        <end position="331"/>
    </location>
</feature>
<feature type="transmembrane region" description="Helical" evidence="7">
    <location>
        <begin position="391"/>
        <end position="416"/>
    </location>
</feature>
<organism evidence="8 9">
    <name type="scientific">Parvularcula bermudensis (strain ATCC BAA-594 / HTCC2503 / KCTC 12087)</name>
    <dbReference type="NCBI Taxonomy" id="314260"/>
    <lineage>
        <taxon>Bacteria</taxon>
        <taxon>Pseudomonadati</taxon>
        <taxon>Pseudomonadota</taxon>
        <taxon>Alphaproteobacteria</taxon>
        <taxon>Parvularculales</taxon>
        <taxon>Parvularculaceae</taxon>
        <taxon>Parvularcula</taxon>
    </lineage>
</organism>
<dbReference type="Gene3D" id="1.20.1730.10">
    <property type="entry name" value="Sodium/glucose cotransporter"/>
    <property type="match status" value="1"/>
</dbReference>
<evidence type="ECO:0000256" key="5">
    <source>
        <dbReference type="ARBA" id="ARBA00023136"/>
    </source>
</evidence>
<dbReference type="RefSeq" id="WP_013301692.1">
    <property type="nucleotide sequence ID" value="NC_014414.1"/>
</dbReference>
<evidence type="ECO:0000256" key="7">
    <source>
        <dbReference type="SAM" id="Phobius"/>
    </source>
</evidence>
<name>E0TGV9_PARBH</name>
<dbReference type="eggNOG" id="COG4146">
    <property type="taxonomic scope" value="Bacteria"/>
</dbReference>
<dbReference type="PROSITE" id="PS50283">
    <property type="entry name" value="NA_SOLUT_SYMP_3"/>
    <property type="match status" value="1"/>
</dbReference>
<accession>E0TGV9</accession>
<evidence type="ECO:0000256" key="3">
    <source>
        <dbReference type="ARBA" id="ARBA00022692"/>
    </source>
</evidence>
<feature type="transmembrane region" description="Helical" evidence="7">
    <location>
        <begin position="365"/>
        <end position="385"/>
    </location>
</feature>
<proteinExistence type="inferred from homology"/>
<dbReference type="KEGG" id="pbr:PB2503_13404"/>
<evidence type="ECO:0000313" key="8">
    <source>
        <dbReference type="EMBL" id="ADM10718.1"/>
    </source>
</evidence>
<dbReference type="NCBIfam" id="TIGR00813">
    <property type="entry name" value="sss"/>
    <property type="match status" value="1"/>
</dbReference>
<dbReference type="EMBL" id="CP002156">
    <property type="protein sequence ID" value="ADM10718.1"/>
    <property type="molecule type" value="Genomic_DNA"/>
</dbReference>
<feature type="transmembrane region" description="Helical" evidence="7">
    <location>
        <begin position="502"/>
        <end position="525"/>
    </location>
</feature>
<comment type="subcellular location">
    <subcellularLocation>
        <location evidence="1">Membrane</location>
        <topology evidence="1">Multi-pass membrane protein</topology>
    </subcellularLocation>
</comment>